<evidence type="ECO:0000313" key="1">
    <source>
        <dbReference type="EMBL" id="DAD73632.1"/>
    </source>
</evidence>
<dbReference type="EMBL" id="BK014741">
    <property type="protein sequence ID" value="DAD73632.1"/>
    <property type="molecule type" value="Genomic_DNA"/>
</dbReference>
<reference evidence="1" key="1">
    <citation type="journal article" date="2021" name="Proc. Natl. Acad. Sci. U.S.A.">
        <title>A Catalog of Tens of Thousands of Viruses from Human Metagenomes Reveals Hidden Associations with Chronic Diseases.</title>
        <authorList>
            <person name="Tisza M.J."/>
            <person name="Buck C.B."/>
        </authorList>
    </citation>
    <scope>NUCLEOTIDE SEQUENCE</scope>
    <source>
        <strain evidence="1">Cthzn51</strain>
    </source>
</reference>
<sequence length="46" mass="5285">MNVLFKPSWWVQMFLSTLITCCFIVLLKKIANSANVPVVKDVMENI</sequence>
<accession>A0A8S5LUR9</accession>
<protein>
    <submittedName>
        <fullName evidence="1">Terminase</fullName>
    </submittedName>
</protein>
<organism evidence="1">
    <name type="scientific">Tectiviridae sp. cthzn51</name>
    <dbReference type="NCBI Taxonomy" id="2826821"/>
    <lineage>
        <taxon>Viruses</taxon>
        <taxon>Varidnaviria</taxon>
        <taxon>Bamfordvirae</taxon>
        <taxon>Preplasmiviricota</taxon>
        <taxon>Prepoliviricotina</taxon>
        <taxon>Tectiliviricetes</taxon>
        <taxon>Kalamavirales</taxon>
        <taxon>Tectiviridae</taxon>
    </lineage>
</organism>
<name>A0A8S5LUR9_9VIRU</name>
<proteinExistence type="predicted"/>